<dbReference type="EMBL" id="JAQNVG010000005">
    <property type="protein sequence ID" value="MDC2235028.1"/>
    <property type="molecule type" value="Genomic_DNA"/>
</dbReference>
<evidence type="ECO:0000313" key="22">
    <source>
        <dbReference type="Proteomes" id="UP001156218"/>
    </source>
</evidence>
<reference evidence="7" key="6">
    <citation type="submission" date="2021-07" db="EMBL/GenBank/DDBJ databases">
        <title>Comparative genomics of Bacteroides fragilis group isolates reveals species-dependent resistance mechanisms and validates clinical tools for resistance prediction.</title>
        <authorList>
            <person name="Wallace M.J."/>
            <person name="Jean S."/>
            <person name="Wallace M.A."/>
            <person name="Carey-Ann B.D."/>
            <person name="Dantas G."/>
        </authorList>
    </citation>
    <scope>NUCLEOTIDE SEQUENCE</scope>
    <source>
        <strain evidence="7">BJH_160</strain>
    </source>
</reference>
<dbReference type="CDD" id="cd13120">
    <property type="entry name" value="BF2867_like_N"/>
    <property type="match status" value="1"/>
</dbReference>
<dbReference type="Proteomes" id="UP001156216">
    <property type="component" value="Chromosome"/>
</dbReference>
<accession>C6IEH3</accession>
<dbReference type="EMBL" id="AP022660">
    <property type="protein sequence ID" value="BCA49629.1"/>
    <property type="molecule type" value="Genomic_DNA"/>
</dbReference>
<dbReference type="Proteomes" id="UP001217776">
    <property type="component" value="Unassembled WGS sequence"/>
</dbReference>
<accession>A0A0P0F6P6</accession>
<dbReference type="Pfam" id="PF13149">
    <property type="entry name" value="Mfa_like_1"/>
    <property type="match status" value="1"/>
</dbReference>
<dbReference type="Proteomes" id="UP000095576">
    <property type="component" value="Unassembled WGS sequence"/>
</dbReference>
<evidence type="ECO:0000313" key="11">
    <source>
        <dbReference type="EMBL" id="UYU67458.1"/>
    </source>
</evidence>
<organism evidence="10 15">
    <name type="scientific">Bacteroides thetaiotaomicron</name>
    <dbReference type="NCBI Taxonomy" id="818"/>
    <lineage>
        <taxon>Bacteria</taxon>
        <taxon>Pseudomonadati</taxon>
        <taxon>Bacteroidota</taxon>
        <taxon>Bacteroidia</taxon>
        <taxon>Bacteroidales</taxon>
        <taxon>Bacteroidaceae</taxon>
        <taxon>Bacteroides</taxon>
    </lineage>
</organism>
<evidence type="ECO:0000313" key="12">
    <source>
        <dbReference type="EMBL" id="UYU73363.1"/>
    </source>
</evidence>
<dbReference type="Proteomes" id="UP001162960">
    <property type="component" value="Chromosome"/>
</dbReference>
<evidence type="ECO:0000313" key="6">
    <source>
        <dbReference type="EMBL" id="KAB4477613.1"/>
    </source>
</evidence>
<dbReference type="Proteomes" id="UP000460317">
    <property type="component" value="Unassembled WGS sequence"/>
</dbReference>
<gene>
    <name evidence="1" type="ORF">BatF92_15710</name>
    <name evidence="10" type="ORF">DW011_04485</name>
    <name evidence="9" type="ORF">DW780_00325</name>
    <name evidence="2" type="ORF">ERS852511_01865</name>
    <name evidence="5" type="ORF">GAN59_11645</name>
    <name evidence="6" type="ORF">GAN91_19995</name>
    <name evidence="4" type="ORF">GAN93_16680</name>
    <name evidence="3" type="ORF">GAO51_17940</name>
    <name evidence="7" type="ORF">K0H07_00265</name>
    <name evidence="12" type="ORF">KQP59_09725</name>
    <name evidence="11" type="ORF">KQP68_04015</name>
    <name evidence="13" type="ORF">KQP74_09045</name>
    <name evidence="8" type="ORF">PO127_04600</name>
</gene>
<evidence type="ECO:0000313" key="3">
    <source>
        <dbReference type="EMBL" id="KAB4309422.1"/>
    </source>
</evidence>
<protein>
    <submittedName>
        <fullName evidence="10">ABC transporter substrate-binding protein</fullName>
    </submittedName>
    <submittedName>
        <fullName evidence="3">Fimbrillin family protein</fullName>
    </submittedName>
</protein>
<reference evidence="1 21" key="4">
    <citation type="submission" date="2020-02" db="EMBL/GenBank/DDBJ databases">
        <title>Whole-genome sequencing and comparative analysis of the genomes of Bacteroides thetaiotaomicron and Escherichia coli isolated from a healthy resident in Vietnam.</title>
        <authorList>
            <person name="Mohsin M."/>
            <person name="Tanaka K."/>
            <person name="Kawahara R."/>
            <person name="Kondo S."/>
            <person name="Noguchi H."/>
            <person name="Motooka D."/>
            <person name="Nakamura S."/>
            <person name="Khong D.T."/>
            <person name="Nguyen T.N."/>
            <person name="Tran H.T."/>
            <person name="Yamamoto Y."/>
        </authorList>
    </citation>
    <scope>NUCLEOTIDE SEQUENCE [LARGE SCALE GENOMIC DNA]</scope>
    <source>
        <strain evidence="1 21">F9-2</strain>
    </source>
</reference>
<reference evidence="17 18" key="3">
    <citation type="journal article" date="2019" name="Nat. Med.">
        <title>A library of human gut bacterial isolates paired with longitudinal multiomics data enables mechanistic microbiome research.</title>
        <authorList>
            <person name="Poyet M."/>
            <person name="Groussin M."/>
            <person name="Gibbons S.M."/>
            <person name="Avila-Pacheco J."/>
            <person name="Jiang X."/>
            <person name="Kearney S.M."/>
            <person name="Perrotta A.R."/>
            <person name="Berdy B."/>
            <person name="Zhao S."/>
            <person name="Lieberman T.D."/>
            <person name="Swanson P.K."/>
            <person name="Smith M."/>
            <person name="Roesemann S."/>
            <person name="Alexander J.E."/>
            <person name="Rich S.A."/>
            <person name="Livny J."/>
            <person name="Vlamakis H."/>
            <person name="Clish C."/>
            <person name="Bullock K."/>
            <person name="Deik A."/>
            <person name="Scott J."/>
            <person name="Pierce K.A."/>
            <person name="Xavier R.J."/>
            <person name="Alm E.J."/>
        </authorList>
    </citation>
    <scope>NUCLEOTIDE SEQUENCE [LARGE SCALE GENOMIC DNA]</scope>
    <source>
        <strain evidence="5 20">BIOML-A156</strain>
        <strain evidence="6 17">BIOML-A162</strain>
        <strain evidence="4 19">BIOML-A165</strain>
        <strain evidence="3 18">BIOML-A188</strain>
    </source>
</reference>
<evidence type="ECO:0000313" key="21">
    <source>
        <dbReference type="Proteomes" id="UP000500882"/>
    </source>
</evidence>
<dbReference type="Proteomes" id="UP000284785">
    <property type="component" value="Unassembled WGS sequence"/>
</dbReference>
<evidence type="ECO:0000313" key="18">
    <source>
        <dbReference type="Proteomes" id="UP000440614"/>
    </source>
</evidence>
<dbReference type="EMBL" id="WCRS01000006">
    <property type="protein sequence ID" value="KAB4474156.1"/>
    <property type="molecule type" value="Genomic_DNA"/>
</dbReference>
<evidence type="ECO:0000313" key="5">
    <source>
        <dbReference type="EMBL" id="KAB4474156.1"/>
    </source>
</evidence>
<dbReference type="Proteomes" id="UP000500882">
    <property type="component" value="Chromosome"/>
</dbReference>
<dbReference type="RefSeq" id="WP_008766146.1">
    <property type="nucleotide sequence ID" value="NZ_AP022660.1"/>
</dbReference>
<dbReference type="KEGG" id="btho:Btheta7330_03058"/>
<dbReference type="EMBL" id="CP083681">
    <property type="protein sequence ID" value="UYU73363.1"/>
    <property type="molecule type" value="Genomic_DNA"/>
</dbReference>
<reference evidence="15 16" key="2">
    <citation type="submission" date="2018-08" db="EMBL/GenBank/DDBJ databases">
        <title>A genome reference for cultivated species of the human gut microbiota.</title>
        <authorList>
            <person name="Zou Y."/>
            <person name="Xue W."/>
            <person name="Luo G."/>
        </authorList>
    </citation>
    <scope>NUCLEOTIDE SEQUENCE [LARGE SCALE GENOMIC DNA]</scope>
    <source>
        <strain evidence="10 15">AF37-12</strain>
        <strain evidence="9 16">AM30-26</strain>
    </source>
</reference>
<evidence type="ECO:0000313" key="4">
    <source>
        <dbReference type="EMBL" id="KAB4450306.1"/>
    </source>
</evidence>
<name>A0A0P0F6P6_BACT4</name>
<dbReference type="EMBL" id="WCSY01000018">
    <property type="protein sequence ID" value="KAB4309422.1"/>
    <property type="molecule type" value="Genomic_DNA"/>
</dbReference>
<dbReference type="EMBL" id="CP083685">
    <property type="protein sequence ID" value="UYU92764.1"/>
    <property type="molecule type" value="Genomic_DNA"/>
</dbReference>
<dbReference type="Proteomes" id="UP000488521">
    <property type="component" value="Unassembled WGS sequence"/>
</dbReference>
<dbReference type="Gene3D" id="2.60.40.2670">
    <property type="match status" value="1"/>
</dbReference>
<dbReference type="Proteomes" id="UP000436858">
    <property type="component" value="Unassembled WGS sequence"/>
</dbReference>
<dbReference type="InterPro" id="IPR025049">
    <property type="entry name" value="Mfa-like_1"/>
</dbReference>
<dbReference type="PATRIC" id="fig|818.23.peg.3148"/>
<evidence type="ECO:0000313" key="1">
    <source>
        <dbReference type="EMBL" id="BCA49629.1"/>
    </source>
</evidence>
<proteinExistence type="predicted"/>
<evidence type="ECO:0000313" key="17">
    <source>
        <dbReference type="Proteomes" id="UP000436858"/>
    </source>
</evidence>
<evidence type="ECO:0000313" key="19">
    <source>
        <dbReference type="Proteomes" id="UP000460317"/>
    </source>
</evidence>
<reference evidence="2 14" key="1">
    <citation type="submission" date="2015-09" db="EMBL/GenBank/DDBJ databases">
        <authorList>
            <consortium name="Pathogen Informatics"/>
        </authorList>
    </citation>
    <scope>NUCLEOTIDE SEQUENCE [LARGE SCALE GENOMIC DNA]</scope>
    <source>
        <strain evidence="2 14">2789STDY5834899</strain>
    </source>
</reference>
<dbReference type="Proteomes" id="UP000440614">
    <property type="component" value="Unassembled WGS sequence"/>
</dbReference>
<evidence type="ECO:0000313" key="8">
    <source>
        <dbReference type="EMBL" id="MDC2235028.1"/>
    </source>
</evidence>
<dbReference type="EMBL" id="CZAP01000005">
    <property type="protein sequence ID" value="CUP36183.1"/>
    <property type="molecule type" value="Genomic_DNA"/>
</dbReference>
<dbReference type="Gene3D" id="2.60.40.2680">
    <property type="match status" value="1"/>
</dbReference>
<evidence type="ECO:0000313" key="15">
    <source>
        <dbReference type="Proteomes" id="UP000283616"/>
    </source>
</evidence>
<evidence type="ECO:0000313" key="16">
    <source>
        <dbReference type="Proteomes" id="UP000284785"/>
    </source>
</evidence>
<evidence type="ECO:0000313" key="9">
    <source>
        <dbReference type="EMBL" id="RHD91491.1"/>
    </source>
</evidence>
<dbReference type="GeneID" id="60926280"/>
<dbReference type="EMBL" id="WCRY01000022">
    <property type="protein sequence ID" value="KAB4477613.1"/>
    <property type="molecule type" value="Genomic_DNA"/>
</dbReference>
<evidence type="ECO:0000313" key="7">
    <source>
        <dbReference type="EMBL" id="MCE9235595.1"/>
    </source>
</evidence>
<reference evidence="8" key="7">
    <citation type="submission" date="2022-10" db="EMBL/GenBank/DDBJ databases">
        <title>Human gut microbiome strain richness.</title>
        <authorList>
            <person name="Chen-Liaw A."/>
        </authorList>
    </citation>
    <scope>NUCLEOTIDE SEQUENCE</scope>
    <source>
        <strain evidence="8">1001283st1_A3_1001283B150304_161114</strain>
    </source>
</reference>
<evidence type="ECO:0000313" key="20">
    <source>
        <dbReference type="Proteomes" id="UP000488521"/>
    </source>
</evidence>
<dbReference type="EMBL" id="CP083680">
    <property type="protein sequence ID" value="UYU67458.1"/>
    <property type="molecule type" value="Genomic_DNA"/>
</dbReference>
<sequence length="267" mass="28751">MKRKNFLILLAAGCLFSCQQQDELQETSKEATNFSISIDDALSDPLTRTSNDLFPARNSITTGEVISMAASGQDYTPFIVGKDSRAWNEIGTATGTVTFYAHYPALTDEAATRSGGNKRYLKGGQEHLFGTAEAAPGSQNVSLKFKRMTVPVIILDENDRPYEGEAKVELSLKNEGTQDLLNGTIEINENALSENIEVKKVSEGVTTNVLPQKINAGEEIGTITVGGVTQKISAVEDLDLKAGSTLSVRLSKKFGGGIIDGNVPLYR</sequence>
<dbReference type="AlphaFoldDB" id="A0A0P0F6P6"/>
<dbReference type="EMBL" id="QSJP01000001">
    <property type="protein sequence ID" value="RHD91491.1"/>
    <property type="molecule type" value="Genomic_DNA"/>
</dbReference>
<dbReference type="EMBL" id="WCSB01000016">
    <property type="protein sequence ID" value="KAB4450306.1"/>
    <property type="molecule type" value="Genomic_DNA"/>
</dbReference>
<dbReference type="DNASU" id="1075496"/>
<dbReference type="Proteomes" id="UP001200544">
    <property type="component" value="Unassembled WGS sequence"/>
</dbReference>
<dbReference type="SMR" id="A0A0P0F6P6"/>
<reference evidence="11 22" key="5">
    <citation type="submission" date="2021-06" db="EMBL/GenBank/DDBJ databases">
        <title>Interrogation of the integrated mobile genetic elements in gut-associated Bacteroides with a consensus prediction approach.</title>
        <authorList>
            <person name="Campbell D.E."/>
            <person name="Leigh J.R."/>
            <person name="Kim T."/>
            <person name="England W."/>
            <person name="Whitaker R.J."/>
            <person name="Degnan P.H."/>
        </authorList>
    </citation>
    <scope>NUCLEOTIDE SEQUENCE</scope>
    <source>
        <strain evidence="13">VPI-3443</strain>
        <strain evidence="12">VPI-BTDOT2</strain>
        <strain evidence="11 22">WAL8669</strain>
    </source>
</reference>
<evidence type="ECO:0000313" key="13">
    <source>
        <dbReference type="EMBL" id="UYU92764.1"/>
    </source>
</evidence>
<evidence type="ECO:0000313" key="10">
    <source>
        <dbReference type="EMBL" id="RHL62917.1"/>
    </source>
</evidence>
<evidence type="ECO:0000313" key="2">
    <source>
        <dbReference type="EMBL" id="CUP36183.1"/>
    </source>
</evidence>
<dbReference type="EMBL" id="QROV01000004">
    <property type="protein sequence ID" value="RHL62917.1"/>
    <property type="molecule type" value="Genomic_DNA"/>
</dbReference>
<dbReference type="EMBL" id="JAHYQA010000001">
    <property type="protein sequence ID" value="MCE9235595.1"/>
    <property type="molecule type" value="Genomic_DNA"/>
</dbReference>
<evidence type="ECO:0000313" key="14">
    <source>
        <dbReference type="Proteomes" id="UP000095576"/>
    </source>
</evidence>
<dbReference type="Proteomes" id="UP000283616">
    <property type="component" value="Unassembled WGS sequence"/>
</dbReference>
<dbReference type="Proteomes" id="UP001156218">
    <property type="component" value="Chromosome"/>
</dbReference>